<dbReference type="Gene3D" id="3.40.50.620">
    <property type="entry name" value="HUPs"/>
    <property type="match status" value="2"/>
</dbReference>
<dbReference type="EMBL" id="JAQOSQ010000008">
    <property type="protein sequence ID" value="MDJ1183480.1"/>
    <property type="molecule type" value="Genomic_DNA"/>
</dbReference>
<keyword evidence="2" id="KW-0175">Coiled coil</keyword>
<protein>
    <submittedName>
        <fullName evidence="4">Universal stress protein</fullName>
    </submittedName>
</protein>
<dbReference type="InterPro" id="IPR006015">
    <property type="entry name" value="Universal_stress_UspA"/>
</dbReference>
<name>A0ABT7BWA7_9CYAN</name>
<evidence type="ECO:0000313" key="5">
    <source>
        <dbReference type="Proteomes" id="UP001232992"/>
    </source>
</evidence>
<evidence type="ECO:0000256" key="2">
    <source>
        <dbReference type="SAM" id="Coils"/>
    </source>
</evidence>
<evidence type="ECO:0000256" key="1">
    <source>
        <dbReference type="ARBA" id="ARBA00008791"/>
    </source>
</evidence>
<dbReference type="InterPro" id="IPR014729">
    <property type="entry name" value="Rossmann-like_a/b/a_fold"/>
</dbReference>
<dbReference type="RefSeq" id="WP_283758134.1">
    <property type="nucleotide sequence ID" value="NZ_JAQOSQ010000008.1"/>
</dbReference>
<dbReference type="PANTHER" id="PTHR46268:SF22">
    <property type="entry name" value="SENSOR PROTEIN KDPD-RELATED"/>
    <property type="match status" value="1"/>
</dbReference>
<dbReference type="PANTHER" id="PTHR46268">
    <property type="entry name" value="STRESS RESPONSE PROTEIN NHAX"/>
    <property type="match status" value="1"/>
</dbReference>
<dbReference type="InterPro" id="IPR006016">
    <property type="entry name" value="UspA"/>
</dbReference>
<accession>A0ABT7BWA7</accession>
<sequence>MFKRALISTDLSDGLYRLVNALPALGESGLEHIVFTHCVALEGKIPKASEEKIEWARSRLSTLRPDIPERLDVTGEVVPSSRPHEAILQIADKHQSDLIVFGANTHTLMAEKLFGSTSMNVAQHTELPIMVLRPQLISTYTSEELNLRCRNLFRYLMLPYDDSNSGKYLLERVTAYAKERPENSLEKILLVWVIDEGSRRDFSGIGLDQARAKLETVKKELEGLDLEVEVEVRKGEVIPQIFESALIHDISAIAVSSGRRNLFAEFSAPSISNKILRRSWHPIIYFSPRH</sequence>
<dbReference type="SUPFAM" id="SSF52402">
    <property type="entry name" value="Adenine nucleotide alpha hydrolases-like"/>
    <property type="match status" value="2"/>
</dbReference>
<evidence type="ECO:0000259" key="3">
    <source>
        <dbReference type="Pfam" id="PF00582"/>
    </source>
</evidence>
<dbReference type="CDD" id="cd00293">
    <property type="entry name" value="USP-like"/>
    <property type="match status" value="2"/>
</dbReference>
<comment type="caution">
    <text evidence="4">The sequence shown here is derived from an EMBL/GenBank/DDBJ whole genome shotgun (WGS) entry which is preliminary data.</text>
</comment>
<feature type="coiled-coil region" evidence="2">
    <location>
        <begin position="207"/>
        <end position="234"/>
    </location>
</feature>
<feature type="domain" description="UspA" evidence="3">
    <location>
        <begin position="156"/>
        <end position="283"/>
    </location>
</feature>
<evidence type="ECO:0000313" key="4">
    <source>
        <dbReference type="EMBL" id="MDJ1183480.1"/>
    </source>
</evidence>
<gene>
    <name evidence="4" type="ORF">PMH09_09735</name>
</gene>
<organism evidence="4 5">
    <name type="scientific">Roseofilum casamattae BLCC-M143</name>
    <dbReference type="NCBI Taxonomy" id="3022442"/>
    <lineage>
        <taxon>Bacteria</taxon>
        <taxon>Bacillati</taxon>
        <taxon>Cyanobacteriota</taxon>
        <taxon>Cyanophyceae</taxon>
        <taxon>Desertifilales</taxon>
        <taxon>Desertifilaceae</taxon>
        <taxon>Roseofilum</taxon>
        <taxon>Roseofilum casamattae</taxon>
    </lineage>
</organism>
<dbReference type="Pfam" id="PF00582">
    <property type="entry name" value="Usp"/>
    <property type="match status" value="2"/>
</dbReference>
<keyword evidence="5" id="KW-1185">Reference proteome</keyword>
<reference evidence="4 5" key="1">
    <citation type="submission" date="2023-01" db="EMBL/GenBank/DDBJ databases">
        <title>Novel diversity within Roseofilum (Cyanobacteria; Desertifilaceae) from marine benthic mats with descriptions of four novel species.</title>
        <authorList>
            <person name="Wang Y."/>
            <person name="Berthold D.E."/>
            <person name="Hu J."/>
            <person name="Lefler F.W."/>
            <person name="Laughinghouse H.D. IV."/>
        </authorList>
    </citation>
    <scope>NUCLEOTIDE SEQUENCE [LARGE SCALE GENOMIC DNA]</scope>
    <source>
        <strain evidence="4 5">BLCC-M143</strain>
    </source>
</reference>
<comment type="similarity">
    <text evidence="1">Belongs to the universal stress protein A family.</text>
</comment>
<dbReference type="Proteomes" id="UP001232992">
    <property type="component" value="Unassembled WGS sequence"/>
</dbReference>
<feature type="domain" description="UspA" evidence="3">
    <location>
        <begin position="71"/>
        <end position="133"/>
    </location>
</feature>
<proteinExistence type="inferred from homology"/>
<dbReference type="PRINTS" id="PR01438">
    <property type="entry name" value="UNVRSLSTRESS"/>
</dbReference>